<organism evidence="1 2">
    <name type="scientific">Formimonas warabiya</name>
    <dbReference type="NCBI Taxonomy" id="1761012"/>
    <lineage>
        <taxon>Bacteria</taxon>
        <taxon>Bacillati</taxon>
        <taxon>Bacillota</taxon>
        <taxon>Clostridia</taxon>
        <taxon>Eubacteriales</taxon>
        <taxon>Peptococcaceae</taxon>
        <taxon>Candidatus Formimonas</taxon>
    </lineage>
</organism>
<sequence length="71" mass="8330">MGLLSPYLQEFQFLIGNLKTPRAFWAMLCFDADKGRLVIVIILTYLNENINMRSLSYYGKIAEFYAMRRLS</sequence>
<name>A0A3G1KY31_FORW1</name>
<evidence type="ECO:0000313" key="2">
    <source>
        <dbReference type="Proteomes" id="UP000323521"/>
    </source>
</evidence>
<evidence type="ECO:0000313" key="1">
    <source>
        <dbReference type="EMBL" id="ATW27423.1"/>
    </source>
</evidence>
<dbReference type="AlphaFoldDB" id="A0A3G1KY31"/>
<dbReference type="EMBL" id="CP017634">
    <property type="protein sequence ID" value="ATW27423.1"/>
    <property type="molecule type" value="Genomic_DNA"/>
</dbReference>
<dbReference type="Proteomes" id="UP000323521">
    <property type="component" value="Chromosome"/>
</dbReference>
<reference evidence="1 2" key="1">
    <citation type="submission" date="2016-10" db="EMBL/GenBank/DDBJ databases">
        <title>Complete Genome Sequence of Peptococcaceae strain DCMF.</title>
        <authorList>
            <person name="Edwards R.J."/>
            <person name="Holland S.I."/>
            <person name="Deshpande N.P."/>
            <person name="Wong Y.K."/>
            <person name="Ertan H."/>
            <person name="Manefield M."/>
            <person name="Russell T.L."/>
            <person name="Lee M.J."/>
        </authorList>
    </citation>
    <scope>NUCLEOTIDE SEQUENCE [LARGE SCALE GENOMIC DNA]</scope>
    <source>
        <strain evidence="1 2">DCMF</strain>
    </source>
</reference>
<gene>
    <name evidence="1" type="ORF">DCMF_24090</name>
</gene>
<proteinExistence type="predicted"/>
<protein>
    <submittedName>
        <fullName evidence="1">Uncharacterized protein</fullName>
    </submittedName>
</protein>
<accession>A0A3G1KY31</accession>
<dbReference type="KEGG" id="fwa:DCMF_24090"/>
<keyword evidence="2" id="KW-1185">Reference proteome</keyword>